<gene>
    <name evidence="2" type="ORF">F1599_18750</name>
</gene>
<dbReference type="InterPro" id="IPR053167">
    <property type="entry name" value="Spore_coat_component"/>
</dbReference>
<dbReference type="AlphaFoldDB" id="A0A5M8ABX7"/>
<keyword evidence="2" id="KW-0946">Virion</keyword>
<keyword evidence="3" id="KW-1185">Reference proteome</keyword>
<feature type="domain" description="Spore coat protein U/FanG" evidence="1">
    <location>
        <begin position="53"/>
        <end position="184"/>
    </location>
</feature>
<dbReference type="EMBL" id="VWRN01000050">
    <property type="protein sequence ID" value="KAA6119545.1"/>
    <property type="molecule type" value="Genomic_DNA"/>
</dbReference>
<evidence type="ECO:0000313" key="3">
    <source>
        <dbReference type="Proteomes" id="UP000324324"/>
    </source>
</evidence>
<protein>
    <submittedName>
        <fullName evidence="2">Spore coat protein U domain-containing protein</fullName>
    </submittedName>
</protein>
<feature type="domain" description="Spore coat protein U/FanG" evidence="1">
    <location>
        <begin position="212"/>
        <end position="346"/>
    </location>
</feature>
<dbReference type="PANTHER" id="PTHR37089">
    <property type="entry name" value="PROTEIN U-RELATED"/>
    <property type="match status" value="1"/>
</dbReference>
<dbReference type="SMART" id="SM00972">
    <property type="entry name" value="SCPU"/>
    <property type="match status" value="2"/>
</dbReference>
<dbReference type="PANTHER" id="PTHR37089:SF4">
    <property type="entry name" value="EXPORTED PROTEIN"/>
    <property type="match status" value="1"/>
</dbReference>
<accession>A0A5M8ABX7</accession>
<proteinExistence type="predicted"/>
<comment type="caution">
    <text evidence="2">The sequence shown here is derived from an EMBL/GenBank/DDBJ whole genome shotgun (WGS) entry which is preliminary data.</text>
</comment>
<sequence>MPRHVWLSGLRVAAADDGPRHLPAGAMMKRAGILTILATVLLWGLALPLTAHGQTCTATASNVVFNSVSPVSGAAATANGTISIQCTGFALGRARVCLGIGTGSGGTTMLPRTLTSGSGTLNYNLYANSGYTTVWGTRGASGTSYVQLDIPMTLGTGQATVTVYGQVPANQSAVRAGAYQSSFTSAFTEMNYAEYVLIGPNCATLTSPVARFPFTVTANVVSDCVITATDVDFGTRGVLAAASTATGTITARCTNGSPYTLSINAGTSAGASIGNRRMQRSGGTEQVSYQLYQNAGYSIPWGDGTAGTSVLSGTGTGTAQTYTVYGRVPAQITPIAGTYVDTVTVTVTY</sequence>
<evidence type="ECO:0000313" key="2">
    <source>
        <dbReference type="EMBL" id="KAA6119545.1"/>
    </source>
</evidence>
<organism evidence="2 3">
    <name type="scientific">Cupriavidus cauae</name>
    <dbReference type="NCBI Taxonomy" id="2608999"/>
    <lineage>
        <taxon>Bacteria</taxon>
        <taxon>Pseudomonadati</taxon>
        <taxon>Pseudomonadota</taxon>
        <taxon>Betaproteobacteria</taxon>
        <taxon>Burkholderiales</taxon>
        <taxon>Burkholderiaceae</taxon>
        <taxon>Cupriavidus</taxon>
    </lineage>
</organism>
<dbReference type="Pfam" id="PF05229">
    <property type="entry name" value="SCPU"/>
    <property type="match status" value="2"/>
</dbReference>
<dbReference type="Proteomes" id="UP000324324">
    <property type="component" value="Unassembled WGS sequence"/>
</dbReference>
<dbReference type="InterPro" id="IPR007893">
    <property type="entry name" value="Spore_coat_U/FanG"/>
</dbReference>
<name>A0A5M8ABX7_9BURK</name>
<evidence type="ECO:0000259" key="1">
    <source>
        <dbReference type="Pfam" id="PF05229"/>
    </source>
</evidence>
<reference evidence="2 3" key="1">
    <citation type="submission" date="2019-09" db="EMBL/GenBank/DDBJ databases">
        <title>Isolation of a novel species in the genus Cupriavidus from patients with sepsis using whole genome sequencing.</title>
        <authorList>
            <person name="Kweon O.J."/>
            <person name="Lee M.-K."/>
        </authorList>
    </citation>
    <scope>NUCLEOTIDE SEQUENCE [LARGE SCALE GENOMIC DNA]</scope>
    <source>
        <strain evidence="2 3">MKL-01</strain>
    </source>
</reference>
<keyword evidence="2" id="KW-0167">Capsid protein</keyword>